<dbReference type="AlphaFoldDB" id="A0AAW0Z9K4"/>
<feature type="compositionally biased region" description="Polar residues" evidence="1">
    <location>
        <begin position="43"/>
        <end position="54"/>
    </location>
</feature>
<dbReference type="Proteomes" id="UP001432146">
    <property type="component" value="Unassembled WGS sequence"/>
</dbReference>
<evidence type="ECO:0000313" key="3">
    <source>
        <dbReference type="Proteomes" id="UP001432146"/>
    </source>
</evidence>
<evidence type="ECO:0000313" key="2">
    <source>
        <dbReference type="EMBL" id="KAK9294315.1"/>
    </source>
</evidence>
<evidence type="ECO:0000256" key="1">
    <source>
        <dbReference type="SAM" id="MobiDB-lite"/>
    </source>
</evidence>
<sequence>MIRSGELEVEKCPDEDSTIDDAMLEFTVPFRSKRDADVDKGRVNNTSSGLTVQTPLIKVGGPSARSS</sequence>
<dbReference type="EMBL" id="JAWNGG020000331">
    <property type="protein sequence ID" value="KAK9294315.1"/>
    <property type="molecule type" value="Genomic_DNA"/>
</dbReference>
<feature type="region of interest" description="Disordered" evidence="1">
    <location>
        <begin position="38"/>
        <end position="67"/>
    </location>
</feature>
<proteinExistence type="predicted"/>
<keyword evidence="3" id="KW-1185">Reference proteome</keyword>
<organism evidence="2 3">
    <name type="scientific">Tetragonisca angustula</name>
    <dbReference type="NCBI Taxonomy" id="166442"/>
    <lineage>
        <taxon>Eukaryota</taxon>
        <taxon>Metazoa</taxon>
        <taxon>Ecdysozoa</taxon>
        <taxon>Arthropoda</taxon>
        <taxon>Hexapoda</taxon>
        <taxon>Insecta</taxon>
        <taxon>Pterygota</taxon>
        <taxon>Neoptera</taxon>
        <taxon>Endopterygota</taxon>
        <taxon>Hymenoptera</taxon>
        <taxon>Apocrita</taxon>
        <taxon>Aculeata</taxon>
        <taxon>Apoidea</taxon>
        <taxon>Anthophila</taxon>
        <taxon>Apidae</taxon>
        <taxon>Tetragonisca</taxon>
    </lineage>
</organism>
<accession>A0AAW0Z9K4</accession>
<reference evidence="2 3" key="1">
    <citation type="submission" date="2024-05" db="EMBL/GenBank/DDBJ databases">
        <title>The nuclear and mitochondrial genome assemblies of Tetragonisca angustula (Apidae: Meliponini), a tiny yet remarkable pollinator in the Neotropics.</title>
        <authorList>
            <person name="Ferrari R."/>
            <person name="Ricardo P.C."/>
            <person name="Dias F.C."/>
            <person name="Araujo N.S."/>
            <person name="Soares D.O."/>
            <person name="Zhou Q.-S."/>
            <person name="Zhu C.-D."/>
            <person name="Coutinho L."/>
            <person name="Airas M.C."/>
            <person name="Batista T.M."/>
        </authorList>
    </citation>
    <scope>NUCLEOTIDE SEQUENCE [LARGE SCALE GENOMIC DNA]</scope>
    <source>
        <strain evidence="2">ASF017062</strain>
        <tissue evidence="2">Abdomen</tissue>
    </source>
</reference>
<gene>
    <name evidence="2" type="ORF">QLX08_011034</name>
</gene>
<name>A0AAW0Z9K4_9HYME</name>
<protein>
    <submittedName>
        <fullName evidence="2">Uncharacterized protein</fullName>
    </submittedName>
</protein>
<comment type="caution">
    <text evidence="2">The sequence shown here is derived from an EMBL/GenBank/DDBJ whole genome shotgun (WGS) entry which is preliminary data.</text>
</comment>